<keyword evidence="6 8" id="KW-1133">Transmembrane helix</keyword>
<dbReference type="EMBL" id="SACR01000002">
    <property type="protein sequence ID" value="RVU47509.1"/>
    <property type="molecule type" value="Genomic_DNA"/>
</dbReference>
<dbReference type="Proteomes" id="UP000285575">
    <property type="component" value="Unassembled WGS sequence"/>
</dbReference>
<evidence type="ECO:0000256" key="5">
    <source>
        <dbReference type="ARBA" id="ARBA00022692"/>
    </source>
</evidence>
<keyword evidence="3" id="KW-0813">Transport</keyword>
<feature type="transmembrane region" description="Helical" evidence="8">
    <location>
        <begin position="309"/>
        <end position="340"/>
    </location>
</feature>
<feature type="transmembrane region" description="Helical" evidence="8">
    <location>
        <begin position="12"/>
        <end position="30"/>
    </location>
</feature>
<accession>A0A437RL72</accession>
<organism evidence="9 10">
    <name type="scientific">Rubrivivax rivuli</name>
    <dbReference type="NCBI Taxonomy" id="1862385"/>
    <lineage>
        <taxon>Bacteria</taxon>
        <taxon>Pseudomonadati</taxon>
        <taxon>Pseudomonadota</taxon>
        <taxon>Betaproteobacteria</taxon>
        <taxon>Burkholderiales</taxon>
        <taxon>Sphaerotilaceae</taxon>
        <taxon>Rubrivivax</taxon>
    </lineage>
</organism>
<feature type="transmembrane region" description="Helical" evidence="8">
    <location>
        <begin position="64"/>
        <end position="89"/>
    </location>
</feature>
<evidence type="ECO:0000256" key="7">
    <source>
        <dbReference type="ARBA" id="ARBA00023136"/>
    </source>
</evidence>
<keyword evidence="10" id="KW-1185">Reference proteome</keyword>
<protein>
    <submittedName>
        <fullName evidence="9">AI-2E family transporter YdiK</fullName>
    </submittedName>
</protein>
<evidence type="ECO:0000256" key="6">
    <source>
        <dbReference type="ARBA" id="ARBA00022989"/>
    </source>
</evidence>
<evidence type="ECO:0000313" key="9">
    <source>
        <dbReference type="EMBL" id="RVU47509.1"/>
    </source>
</evidence>
<name>A0A437RL72_9BURK</name>
<evidence type="ECO:0000256" key="4">
    <source>
        <dbReference type="ARBA" id="ARBA00022475"/>
    </source>
</evidence>
<feature type="transmembrane region" description="Helical" evidence="8">
    <location>
        <begin position="202"/>
        <end position="222"/>
    </location>
</feature>
<dbReference type="InterPro" id="IPR002549">
    <property type="entry name" value="AI-2E-like"/>
</dbReference>
<feature type="transmembrane region" description="Helical" evidence="8">
    <location>
        <begin position="228"/>
        <end position="246"/>
    </location>
</feature>
<dbReference type="Pfam" id="PF01594">
    <property type="entry name" value="AI-2E_transport"/>
    <property type="match status" value="1"/>
</dbReference>
<comment type="caution">
    <text evidence="9">The sequence shown here is derived from an EMBL/GenBank/DDBJ whole genome shotgun (WGS) entry which is preliminary data.</text>
</comment>
<feature type="transmembrane region" description="Helical" evidence="8">
    <location>
        <begin position="162"/>
        <end position="181"/>
    </location>
</feature>
<dbReference type="GO" id="GO:0005886">
    <property type="term" value="C:plasma membrane"/>
    <property type="evidence" value="ECO:0007669"/>
    <property type="project" value="UniProtKB-SubCell"/>
</dbReference>
<evidence type="ECO:0000256" key="8">
    <source>
        <dbReference type="SAM" id="Phobius"/>
    </source>
</evidence>
<evidence type="ECO:0000256" key="3">
    <source>
        <dbReference type="ARBA" id="ARBA00022448"/>
    </source>
</evidence>
<dbReference type="RefSeq" id="WP_128227972.1">
    <property type="nucleotide sequence ID" value="NZ_SACR01000002.1"/>
</dbReference>
<keyword evidence="5 8" id="KW-0812">Transmembrane</keyword>
<keyword evidence="7 8" id="KW-0472">Membrane</keyword>
<proteinExistence type="inferred from homology"/>
<dbReference type="NCBIfam" id="NF008216">
    <property type="entry name" value="PRK10983.1"/>
    <property type="match status" value="1"/>
</dbReference>
<dbReference type="PANTHER" id="PTHR21716">
    <property type="entry name" value="TRANSMEMBRANE PROTEIN"/>
    <property type="match status" value="1"/>
</dbReference>
<dbReference type="PANTHER" id="PTHR21716:SF67">
    <property type="entry name" value="TRANSPORT PROTEIN YDIK-RELATED"/>
    <property type="match status" value="1"/>
</dbReference>
<comment type="subcellular location">
    <subcellularLocation>
        <location evidence="1">Cell membrane</location>
        <topology evidence="1">Multi-pass membrane protein</topology>
    </subcellularLocation>
</comment>
<gene>
    <name evidence="9" type="primary">ydiK</name>
    <name evidence="9" type="ORF">EOE66_07145</name>
</gene>
<evidence type="ECO:0000256" key="2">
    <source>
        <dbReference type="ARBA" id="ARBA00009773"/>
    </source>
</evidence>
<dbReference type="AlphaFoldDB" id="A0A437RL72"/>
<reference evidence="9 10" key="1">
    <citation type="submission" date="2019-01" db="EMBL/GenBank/DDBJ databases">
        <authorList>
            <person name="Chen W.-M."/>
        </authorList>
    </citation>
    <scope>NUCLEOTIDE SEQUENCE [LARGE SCALE GENOMIC DNA]</scope>
    <source>
        <strain evidence="9 10">KYPY4</strain>
    </source>
</reference>
<feature type="transmembrane region" description="Helical" evidence="8">
    <location>
        <begin position="36"/>
        <end position="52"/>
    </location>
</feature>
<dbReference type="OrthoDB" id="106838at2"/>
<feature type="transmembrane region" description="Helical" evidence="8">
    <location>
        <begin position="279"/>
        <end position="297"/>
    </location>
</feature>
<evidence type="ECO:0000313" key="10">
    <source>
        <dbReference type="Proteomes" id="UP000285575"/>
    </source>
</evidence>
<keyword evidence="4" id="KW-1003">Cell membrane</keyword>
<evidence type="ECO:0000256" key="1">
    <source>
        <dbReference type="ARBA" id="ARBA00004651"/>
    </source>
</evidence>
<sequence>MSARRPQDLTRVTFGVLVIGVLLAAVLWILKPFIGPAIWATMVVVATWPVMLRAQALLGNRRGLAVTAMTLLLLLLFVVPLTMAIVTIVGNADRLAGWAKLAADYHLPESPPAWLLNLPVLGGLVERLWEQATALGVRDLLPRLSPYAGGLTRWFVDQVGNVGFLTLQFLLTVVIAAVLYATGEDAARLVKRFAGRLGGQRGVEVVALAGGAIRGVALGVGVTALVQAVLSGLALALAGVPFAGLLTAVIFMFCIAQVGPIPVLVPAVAWAFWNDSTGWGIFLIVATVLIANLDNVLRPVLIRMGADLSLLLIFGGVIGGLVAFGLVGIFVGPVVLAVAWKLLEAWMDDGDKPQPGWRD</sequence>
<comment type="similarity">
    <text evidence="2">Belongs to the autoinducer-2 exporter (AI-2E) (TC 2.A.86) family.</text>
</comment>